<proteinExistence type="predicted"/>
<dbReference type="PANTHER" id="PTHR35116:SF2">
    <property type="entry name" value="ATP-DEPENDENT HELICASE FAMILY PROTEIN-RELATED"/>
    <property type="match status" value="1"/>
</dbReference>
<comment type="caution">
    <text evidence="1">The sequence shown here is derived from an EMBL/GenBank/DDBJ whole genome shotgun (WGS) entry which is preliminary data.</text>
</comment>
<name>A0A833VRV0_9POAL</name>
<dbReference type="Proteomes" id="UP000623129">
    <property type="component" value="Unassembled WGS sequence"/>
</dbReference>
<sequence length="200" mass="22734">MGSRLLQSSIPVEGEADDEILATPFTQEMFLNGFNLEPFVNELARIRHIMKCLQQKHEVKKSKLRPQYEQEIESTRRKYELFLKIEDATFKKDKAFLEELRQKVERGISVDKEFRAHFLQNMEADALHEGPMPGHLCNSILGTVPPKDQIEGLKIGSILDPASLRGVVEQLNSSSILVPEPGTNLRSDLWDTQALVPDSH</sequence>
<keyword evidence="2" id="KW-1185">Reference proteome</keyword>
<protein>
    <submittedName>
        <fullName evidence="1">Uncharacterized protein</fullName>
    </submittedName>
</protein>
<dbReference type="EMBL" id="SWLB01000011">
    <property type="protein sequence ID" value="KAF3332623.1"/>
    <property type="molecule type" value="Genomic_DNA"/>
</dbReference>
<dbReference type="GO" id="GO:0031507">
    <property type="term" value="P:heterochromatin formation"/>
    <property type="evidence" value="ECO:0007669"/>
    <property type="project" value="InterPro"/>
</dbReference>
<dbReference type="PANTHER" id="PTHR35116">
    <property type="entry name" value="HELICASE PROTEIN MOM1"/>
    <property type="match status" value="1"/>
</dbReference>
<dbReference type="AlphaFoldDB" id="A0A833VRV0"/>
<evidence type="ECO:0000313" key="1">
    <source>
        <dbReference type="EMBL" id="KAF3332623.1"/>
    </source>
</evidence>
<accession>A0A833VRV0</accession>
<evidence type="ECO:0000313" key="2">
    <source>
        <dbReference type="Proteomes" id="UP000623129"/>
    </source>
</evidence>
<gene>
    <name evidence="1" type="ORF">FCM35_KLT02200</name>
</gene>
<dbReference type="InterPro" id="IPR039322">
    <property type="entry name" value="MOM1"/>
</dbReference>
<dbReference type="Gene3D" id="6.10.250.1310">
    <property type="match status" value="1"/>
</dbReference>
<organism evidence="1 2">
    <name type="scientific">Carex littledalei</name>
    <dbReference type="NCBI Taxonomy" id="544730"/>
    <lineage>
        <taxon>Eukaryota</taxon>
        <taxon>Viridiplantae</taxon>
        <taxon>Streptophyta</taxon>
        <taxon>Embryophyta</taxon>
        <taxon>Tracheophyta</taxon>
        <taxon>Spermatophyta</taxon>
        <taxon>Magnoliopsida</taxon>
        <taxon>Liliopsida</taxon>
        <taxon>Poales</taxon>
        <taxon>Cyperaceae</taxon>
        <taxon>Cyperoideae</taxon>
        <taxon>Cariceae</taxon>
        <taxon>Carex</taxon>
        <taxon>Carex subgen. Euthyceras</taxon>
    </lineage>
</organism>
<reference evidence="1" key="1">
    <citation type="submission" date="2020-01" db="EMBL/GenBank/DDBJ databases">
        <title>Genome sequence of Kobresia littledalei, the first chromosome-level genome in the family Cyperaceae.</title>
        <authorList>
            <person name="Qu G."/>
        </authorList>
    </citation>
    <scope>NUCLEOTIDE SEQUENCE</scope>
    <source>
        <strain evidence="1">C.B.Clarke</strain>
        <tissue evidence="1">Leaf</tissue>
    </source>
</reference>